<protein>
    <submittedName>
        <fullName evidence="2">Uncharacterized protein</fullName>
    </submittedName>
</protein>
<dbReference type="EMBL" id="CP047898">
    <property type="protein sequence ID" value="QHK19744.1"/>
    <property type="molecule type" value="Genomic_DNA"/>
</dbReference>
<organism evidence="2 3">
    <name type="scientific">Pseudarthrobacter psychrotolerans</name>
    <dbReference type="NCBI Taxonomy" id="2697569"/>
    <lineage>
        <taxon>Bacteria</taxon>
        <taxon>Bacillati</taxon>
        <taxon>Actinomycetota</taxon>
        <taxon>Actinomycetes</taxon>
        <taxon>Micrococcales</taxon>
        <taxon>Micrococcaceae</taxon>
        <taxon>Pseudarthrobacter</taxon>
    </lineage>
</organism>
<evidence type="ECO:0000256" key="1">
    <source>
        <dbReference type="SAM" id="MobiDB-lite"/>
    </source>
</evidence>
<gene>
    <name evidence="2" type="ORF">GU243_08400</name>
</gene>
<name>A0A6P1NMI6_9MICC</name>
<dbReference type="AlphaFoldDB" id="A0A6P1NMI6"/>
<dbReference type="KEGG" id="psey:GU243_08400"/>
<feature type="compositionally biased region" description="Acidic residues" evidence="1">
    <location>
        <begin position="52"/>
        <end position="71"/>
    </location>
</feature>
<accession>A0A6P1NMI6</accession>
<proteinExistence type="predicted"/>
<sequence length="71" mass="7243">MSVNEAGKEPRDDDSSSDRKLTGPAGLGRDGTIPGSPDGVGLGAGTEPNTFEPEEDPDAAAEAAEDIEDTR</sequence>
<evidence type="ECO:0000313" key="3">
    <source>
        <dbReference type="Proteomes" id="UP000464186"/>
    </source>
</evidence>
<feature type="region of interest" description="Disordered" evidence="1">
    <location>
        <begin position="1"/>
        <end position="71"/>
    </location>
</feature>
<keyword evidence="3" id="KW-1185">Reference proteome</keyword>
<evidence type="ECO:0000313" key="2">
    <source>
        <dbReference type="EMBL" id="QHK19744.1"/>
    </source>
</evidence>
<reference evidence="2 3" key="1">
    <citation type="submission" date="2020-01" db="EMBL/GenBank/DDBJ databases">
        <title>Pseudarthrobacter psychrotolerans sp. nov., isolated from antarctic soil.</title>
        <authorList>
            <person name="Shin Y."/>
            <person name="Park W."/>
        </authorList>
    </citation>
    <scope>NUCLEOTIDE SEQUENCE [LARGE SCALE GENOMIC DNA]</scope>
    <source>
        <strain evidence="2 3">YJ56</strain>
    </source>
</reference>
<feature type="compositionally biased region" description="Basic and acidic residues" evidence="1">
    <location>
        <begin position="1"/>
        <end position="21"/>
    </location>
</feature>
<dbReference type="Proteomes" id="UP000464186">
    <property type="component" value="Chromosome"/>
</dbReference>